<dbReference type="EMBL" id="GBXM01032307">
    <property type="protein sequence ID" value="JAH76270.1"/>
    <property type="molecule type" value="Transcribed_RNA"/>
</dbReference>
<reference evidence="1" key="1">
    <citation type="submission" date="2014-11" db="EMBL/GenBank/DDBJ databases">
        <authorList>
            <person name="Amaro Gonzalez C."/>
        </authorList>
    </citation>
    <scope>NUCLEOTIDE SEQUENCE</scope>
</reference>
<sequence length="12" mass="1327">MLGCQISECQSQ</sequence>
<evidence type="ECO:0000313" key="1">
    <source>
        <dbReference type="EMBL" id="JAH76270.1"/>
    </source>
</evidence>
<reference evidence="1" key="2">
    <citation type="journal article" date="2015" name="Fish Shellfish Immunol.">
        <title>Early steps in the European eel (Anguilla anguilla)-Vibrio vulnificus interaction in the gills: Role of the RtxA13 toxin.</title>
        <authorList>
            <person name="Callol A."/>
            <person name="Pajuelo D."/>
            <person name="Ebbesson L."/>
            <person name="Teles M."/>
            <person name="MacKenzie S."/>
            <person name="Amaro C."/>
        </authorList>
    </citation>
    <scope>NUCLEOTIDE SEQUENCE</scope>
</reference>
<accession>A0A0E9VFR3</accession>
<name>A0A0E9VFR3_ANGAN</name>
<organism evidence="1">
    <name type="scientific">Anguilla anguilla</name>
    <name type="common">European freshwater eel</name>
    <name type="synonym">Muraena anguilla</name>
    <dbReference type="NCBI Taxonomy" id="7936"/>
    <lineage>
        <taxon>Eukaryota</taxon>
        <taxon>Metazoa</taxon>
        <taxon>Chordata</taxon>
        <taxon>Craniata</taxon>
        <taxon>Vertebrata</taxon>
        <taxon>Euteleostomi</taxon>
        <taxon>Actinopterygii</taxon>
        <taxon>Neopterygii</taxon>
        <taxon>Teleostei</taxon>
        <taxon>Anguilliformes</taxon>
        <taxon>Anguillidae</taxon>
        <taxon>Anguilla</taxon>
    </lineage>
</organism>
<protein>
    <submittedName>
        <fullName evidence="1">Uncharacterized protein</fullName>
    </submittedName>
</protein>
<proteinExistence type="predicted"/>